<dbReference type="EMBL" id="JAAKFY010000022">
    <property type="protein sequence ID" value="KAF3838492.1"/>
    <property type="molecule type" value="Genomic_DNA"/>
</dbReference>
<sequence>MEMFGPEMLGIVNVGIYINISFWDADINFWSINIWTFKPKGWQFKCRSFKSTFDTIKVNIWSFNIQLGGSYVTLNLTT</sequence>
<proteinExistence type="predicted"/>
<name>A0A7J5XN29_DISMA</name>
<organism evidence="1 2">
    <name type="scientific">Dissostichus mawsoni</name>
    <name type="common">Antarctic cod</name>
    <dbReference type="NCBI Taxonomy" id="36200"/>
    <lineage>
        <taxon>Eukaryota</taxon>
        <taxon>Metazoa</taxon>
        <taxon>Chordata</taxon>
        <taxon>Craniata</taxon>
        <taxon>Vertebrata</taxon>
        <taxon>Euteleostomi</taxon>
        <taxon>Actinopterygii</taxon>
        <taxon>Neopterygii</taxon>
        <taxon>Teleostei</taxon>
        <taxon>Neoteleostei</taxon>
        <taxon>Acanthomorphata</taxon>
        <taxon>Eupercaria</taxon>
        <taxon>Perciformes</taxon>
        <taxon>Notothenioidei</taxon>
        <taxon>Nototheniidae</taxon>
        <taxon>Dissostichus</taxon>
    </lineage>
</organism>
<evidence type="ECO:0000313" key="2">
    <source>
        <dbReference type="Proteomes" id="UP000518266"/>
    </source>
</evidence>
<dbReference type="Proteomes" id="UP000518266">
    <property type="component" value="Unassembled WGS sequence"/>
</dbReference>
<keyword evidence="2" id="KW-1185">Reference proteome</keyword>
<dbReference type="AlphaFoldDB" id="A0A7J5XN29"/>
<comment type="caution">
    <text evidence="1">The sequence shown here is derived from an EMBL/GenBank/DDBJ whole genome shotgun (WGS) entry which is preliminary data.</text>
</comment>
<gene>
    <name evidence="1" type="ORF">F7725_010260</name>
</gene>
<accession>A0A7J5XN29</accession>
<protein>
    <submittedName>
        <fullName evidence="1">Uncharacterized protein</fullName>
    </submittedName>
</protein>
<evidence type="ECO:0000313" key="1">
    <source>
        <dbReference type="EMBL" id="KAF3838492.1"/>
    </source>
</evidence>
<reference evidence="1 2" key="1">
    <citation type="submission" date="2020-03" db="EMBL/GenBank/DDBJ databases">
        <title>Dissostichus mawsoni Genome sequencing and assembly.</title>
        <authorList>
            <person name="Park H."/>
        </authorList>
    </citation>
    <scope>NUCLEOTIDE SEQUENCE [LARGE SCALE GENOMIC DNA]</scope>
    <source>
        <strain evidence="1">DM0001</strain>
        <tissue evidence="1">Muscle</tissue>
    </source>
</reference>